<keyword evidence="6 9" id="KW-0676">Redox-active center</keyword>
<dbReference type="NCBIfam" id="NF047697">
    <property type="entry name" value="ThioredTrxAClost"/>
    <property type="match status" value="1"/>
</dbReference>
<evidence type="ECO:0000256" key="1">
    <source>
        <dbReference type="ARBA" id="ARBA00008987"/>
    </source>
</evidence>
<dbReference type="PIRSF" id="PIRSF000077">
    <property type="entry name" value="Thioredoxin"/>
    <property type="match status" value="1"/>
</dbReference>
<dbReference type="InterPro" id="IPR017937">
    <property type="entry name" value="Thioredoxin_CS"/>
</dbReference>
<dbReference type="Proteomes" id="UP000831151">
    <property type="component" value="Chromosome"/>
</dbReference>
<gene>
    <name evidence="11" type="ORF">M1R53_04500</name>
</gene>
<dbReference type="AlphaFoldDB" id="A0A9E7DI22"/>
<feature type="domain" description="Thioredoxin" evidence="10">
    <location>
        <begin position="1"/>
        <end position="104"/>
    </location>
</feature>
<evidence type="ECO:0000256" key="7">
    <source>
        <dbReference type="PIRNR" id="PIRNR000077"/>
    </source>
</evidence>
<dbReference type="EMBL" id="CP096649">
    <property type="protein sequence ID" value="UQK58503.1"/>
    <property type="molecule type" value="Genomic_DNA"/>
</dbReference>
<dbReference type="PROSITE" id="PS00194">
    <property type="entry name" value="THIOREDOXIN_1"/>
    <property type="match status" value="1"/>
</dbReference>
<dbReference type="CDD" id="cd02947">
    <property type="entry name" value="TRX_family"/>
    <property type="match status" value="1"/>
</dbReference>
<dbReference type="Pfam" id="PF00085">
    <property type="entry name" value="Thioredoxin"/>
    <property type="match status" value="1"/>
</dbReference>
<dbReference type="InterPro" id="IPR036249">
    <property type="entry name" value="Thioredoxin-like_sf"/>
</dbReference>
<evidence type="ECO:0000313" key="12">
    <source>
        <dbReference type="Proteomes" id="UP000831151"/>
    </source>
</evidence>
<keyword evidence="12" id="KW-1185">Reference proteome</keyword>
<keyword evidence="4" id="KW-0249">Electron transport</keyword>
<reference evidence="11" key="1">
    <citation type="submission" date="2022-04" db="EMBL/GenBank/DDBJ databases">
        <title>Complete genome sequences of Ezakiella coagulans and Fenollaria massiliensis.</title>
        <authorList>
            <person name="France M.T."/>
            <person name="Clifford J."/>
            <person name="Narina S."/>
            <person name="Rutt L."/>
            <person name="Ravel J."/>
        </authorList>
    </citation>
    <scope>NUCLEOTIDE SEQUENCE</scope>
    <source>
        <strain evidence="11">C0061C2</strain>
    </source>
</reference>
<evidence type="ECO:0000256" key="5">
    <source>
        <dbReference type="ARBA" id="ARBA00023157"/>
    </source>
</evidence>
<feature type="site" description="Contributes to redox potential value" evidence="8">
    <location>
        <position position="31"/>
    </location>
</feature>
<proteinExistence type="inferred from homology"/>
<evidence type="ECO:0000256" key="8">
    <source>
        <dbReference type="PIRSR" id="PIRSR000077-1"/>
    </source>
</evidence>
<keyword evidence="3" id="KW-0813">Transport</keyword>
<evidence type="ECO:0000259" key="10">
    <source>
        <dbReference type="PROSITE" id="PS51352"/>
    </source>
</evidence>
<feature type="active site" description="Nucleophile" evidence="8">
    <location>
        <position position="29"/>
    </location>
</feature>
<evidence type="ECO:0000256" key="6">
    <source>
        <dbReference type="ARBA" id="ARBA00023284"/>
    </source>
</evidence>
<comment type="similarity">
    <text evidence="1 7">Belongs to the thioredoxin family.</text>
</comment>
<dbReference type="PANTHER" id="PTHR45663">
    <property type="entry name" value="GEO12009P1"/>
    <property type="match status" value="1"/>
</dbReference>
<dbReference type="PROSITE" id="PS51352">
    <property type="entry name" value="THIOREDOXIN_2"/>
    <property type="match status" value="1"/>
</dbReference>
<protein>
    <recommendedName>
        <fullName evidence="2 7">Thioredoxin</fullName>
    </recommendedName>
</protein>
<dbReference type="Gene3D" id="3.40.30.10">
    <property type="entry name" value="Glutaredoxin"/>
    <property type="match status" value="1"/>
</dbReference>
<dbReference type="GO" id="GO:0045454">
    <property type="term" value="P:cell redox homeostasis"/>
    <property type="evidence" value="ECO:0007669"/>
    <property type="project" value="TreeGrafter"/>
</dbReference>
<organism evidence="11 12">
    <name type="scientific">Fenollaria massiliensis</name>
    <dbReference type="NCBI Taxonomy" id="938288"/>
    <lineage>
        <taxon>Bacteria</taxon>
        <taxon>Bacillati</taxon>
        <taxon>Bacillota</taxon>
        <taxon>Clostridia</taxon>
        <taxon>Eubacteriales</taxon>
        <taxon>Fenollaria</taxon>
    </lineage>
</organism>
<feature type="disulfide bond" description="Redox-active" evidence="9">
    <location>
        <begin position="29"/>
        <end position="32"/>
    </location>
</feature>
<evidence type="ECO:0000256" key="4">
    <source>
        <dbReference type="ARBA" id="ARBA00022982"/>
    </source>
</evidence>
<dbReference type="InterPro" id="IPR013766">
    <property type="entry name" value="Thioredoxin_domain"/>
</dbReference>
<feature type="site" description="Deprotonates C-terminal active site Cys" evidence="8">
    <location>
        <position position="23"/>
    </location>
</feature>
<keyword evidence="5 9" id="KW-1015">Disulfide bond</keyword>
<dbReference type="GO" id="GO:0005829">
    <property type="term" value="C:cytosol"/>
    <property type="evidence" value="ECO:0007669"/>
    <property type="project" value="TreeGrafter"/>
</dbReference>
<dbReference type="InterPro" id="IPR005746">
    <property type="entry name" value="Thioredoxin"/>
</dbReference>
<sequence>MLEVTKDNFEQEVKQAEGYVLVDFWGPTCEPCKALMPHIHAMEDEFKNVKFTSFDISKGRRLAIGEKVMGLPVIAIYKDGSQVDSRVKEDATKESVREMLEKYN</sequence>
<evidence type="ECO:0000256" key="3">
    <source>
        <dbReference type="ARBA" id="ARBA00022448"/>
    </source>
</evidence>
<name>A0A9E7DI22_9FIRM</name>
<evidence type="ECO:0000313" key="11">
    <source>
        <dbReference type="EMBL" id="UQK58503.1"/>
    </source>
</evidence>
<accession>A0A9E7DI22</accession>
<dbReference type="PANTHER" id="PTHR45663:SF11">
    <property type="entry name" value="GEO12009P1"/>
    <property type="match status" value="1"/>
</dbReference>
<dbReference type="RefSeq" id="WP_019213627.1">
    <property type="nucleotide sequence ID" value="NZ_CP096649.1"/>
</dbReference>
<evidence type="ECO:0000256" key="9">
    <source>
        <dbReference type="PIRSR" id="PIRSR000077-4"/>
    </source>
</evidence>
<evidence type="ECO:0000256" key="2">
    <source>
        <dbReference type="ARBA" id="ARBA00020570"/>
    </source>
</evidence>
<feature type="active site" description="Nucleophile" evidence="8">
    <location>
        <position position="32"/>
    </location>
</feature>
<dbReference type="GO" id="GO:0015035">
    <property type="term" value="F:protein-disulfide reductase activity"/>
    <property type="evidence" value="ECO:0007669"/>
    <property type="project" value="InterPro"/>
</dbReference>
<feature type="site" description="Contributes to redox potential value" evidence="8">
    <location>
        <position position="30"/>
    </location>
</feature>
<dbReference type="SUPFAM" id="SSF52833">
    <property type="entry name" value="Thioredoxin-like"/>
    <property type="match status" value="1"/>
</dbReference>
<dbReference type="KEGG" id="fms:M1R53_04500"/>